<evidence type="ECO:0000313" key="5">
    <source>
        <dbReference type="Proteomes" id="UP001224890"/>
    </source>
</evidence>
<dbReference type="PANTHER" id="PTHR48106">
    <property type="entry name" value="QUINONE OXIDOREDUCTASE PIG3-RELATED"/>
    <property type="match status" value="1"/>
</dbReference>
<name>A0AAJ0ETT3_9PEZI</name>
<dbReference type="AlphaFoldDB" id="A0AAJ0ETT3"/>
<gene>
    <name evidence="4" type="ORF">BDP55DRAFT_631183</name>
</gene>
<dbReference type="Pfam" id="PF00107">
    <property type="entry name" value="ADH_zinc_N"/>
    <property type="match status" value="1"/>
</dbReference>
<evidence type="ECO:0000256" key="1">
    <source>
        <dbReference type="ARBA" id="ARBA00022857"/>
    </source>
</evidence>
<keyword evidence="5" id="KW-1185">Reference proteome</keyword>
<accession>A0AAJ0ETT3</accession>
<proteinExistence type="predicted"/>
<dbReference type="SUPFAM" id="SSF50129">
    <property type="entry name" value="GroES-like"/>
    <property type="match status" value="1"/>
</dbReference>
<dbReference type="Pfam" id="PF08240">
    <property type="entry name" value="ADH_N"/>
    <property type="match status" value="1"/>
</dbReference>
<dbReference type="Gene3D" id="3.40.50.720">
    <property type="entry name" value="NAD(P)-binding Rossmann-like Domain"/>
    <property type="match status" value="1"/>
</dbReference>
<dbReference type="Gene3D" id="3.90.180.10">
    <property type="entry name" value="Medium-chain alcohol dehydrogenases, catalytic domain"/>
    <property type="match status" value="1"/>
</dbReference>
<dbReference type="SUPFAM" id="SSF51735">
    <property type="entry name" value="NAD(P)-binding Rossmann-fold domains"/>
    <property type="match status" value="1"/>
</dbReference>
<evidence type="ECO:0000259" key="3">
    <source>
        <dbReference type="SMART" id="SM00829"/>
    </source>
</evidence>
<dbReference type="CDD" id="cd05282">
    <property type="entry name" value="ETR_like"/>
    <property type="match status" value="1"/>
</dbReference>
<feature type="domain" description="Enoyl reductase (ER)" evidence="3">
    <location>
        <begin position="12"/>
        <end position="329"/>
    </location>
</feature>
<reference evidence="4" key="1">
    <citation type="submission" date="2021-06" db="EMBL/GenBank/DDBJ databases">
        <title>Comparative genomics, transcriptomics and evolutionary studies reveal genomic signatures of adaptation to plant cell wall in hemibiotrophic fungi.</title>
        <authorList>
            <consortium name="DOE Joint Genome Institute"/>
            <person name="Baroncelli R."/>
            <person name="Diaz J.F."/>
            <person name="Benocci T."/>
            <person name="Peng M."/>
            <person name="Battaglia E."/>
            <person name="Haridas S."/>
            <person name="Andreopoulos W."/>
            <person name="Labutti K."/>
            <person name="Pangilinan J."/>
            <person name="Floch G.L."/>
            <person name="Makela M.R."/>
            <person name="Henrissat B."/>
            <person name="Grigoriev I.V."/>
            <person name="Crouch J.A."/>
            <person name="De Vries R.P."/>
            <person name="Sukno S.A."/>
            <person name="Thon M.R."/>
        </authorList>
    </citation>
    <scope>NUCLEOTIDE SEQUENCE</scope>
    <source>
        <strain evidence="4">CBS 193.32</strain>
    </source>
</reference>
<evidence type="ECO:0000256" key="2">
    <source>
        <dbReference type="ARBA" id="ARBA00023002"/>
    </source>
</evidence>
<organism evidence="4 5">
    <name type="scientific">Colletotrichum godetiae</name>
    <dbReference type="NCBI Taxonomy" id="1209918"/>
    <lineage>
        <taxon>Eukaryota</taxon>
        <taxon>Fungi</taxon>
        <taxon>Dikarya</taxon>
        <taxon>Ascomycota</taxon>
        <taxon>Pezizomycotina</taxon>
        <taxon>Sordariomycetes</taxon>
        <taxon>Hypocreomycetidae</taxon>
        <taxon>Glomerellales</taxon>
        <taxon>Glomerellaceae</taxon>
        <taxon>Colletotrichum</taxon>
        <taxon>Colletotrichum acutatum species complex</taxon>
    </lineage>
</organism>
<dbReference type="InterPro" id="IPR011032">
    <property type="entry name" value="GroES-like_sf"/>
</dbReference>
<protein>
    <submittedName>
        <fullName evidence="4">Alcohol dehydrogenase</fullName>
    </submittedName>
</protein>
<dbReference type="InterPro" id="IPR013149">
    <property type="entry name" value="ADH-like_C"/>
</dbReference>
<dbReference type="GeneID" id="85456781"/>
<dbReference type="SMART" id="SM00829">
    <property type="entry name" value="PKS_ER"/>
    <property type="match status" value="1"/>
</dbReference>
<evidence type="ECO:0000313" key="4">
    <source>
        <dbReference type="EMBL" id="KAK1676551.1"/>
    </source>
</evidence>
<dbReference type="InterPro" id="IPR013154">
    <property type="entry name" value="ADH-like_N"/>
</dbReference>
<dbReference type="GO" id="GO:0016651">
    <property type="term" value="F:oxidoreductase activity, acting on NAD(P)H"/>
    <property type="evidence" value="ECO:0007669"/>
    <property type="project" value="TreeGrafter"/>
</dbReference>
<comment type="caution">
    <text evidence="4">The sequence shown here is derived from an EMBL/GenBank/DDBJ whole genome shotgun (WGS) entry which is preliminary data.</text>
</comment>
<dbReference type="PANTHER" id="PTHR48106:SF2">
    <property type="entry name" value="ZN2+-BINDING DEHYDROGENASE"/>
    <property type="match status" value="1"/>
</dbReference>
<keyword evidence="2" id="KW-0560">Oxidoreductase</keyword>
<sequence length="339" mass="36817">MHRAIVNSFGPAKDVVQIEDYTPSPPGPGQVRVRMLLASINPSDLVTISGAYASRTTLPHVPGFEGVGVIESLGEGVTNLTLGQRVLPLGGAGAWQTTRIVEAKWCFTVPGDLGDEEVAMAYINPLTALRMVREYAPRPEGSQTGVVLVNAALSAIGRMIIRLLNARGVKPIALVRRLESRELLLRLSELGVSAVVCSSEDSLRQKLLDLTDGRGIAVAYDAVGGSEGDEIVRALTPEGTIVHYGLLSGQALSFRLREECPGVRIVMYRLRDWVYAVEREEVRNALEEAFQLIREGVLTTRVAARFGLLEISRALEVEATTGREGKVLLRISDDEPIVR</sequence>
<dbReference type="RefSeq" id="XP_060430554.1">
    <property type="nucleotide sequence ID" value="XM_060572255.1"/>
</dbReference>
<dbReference type="Proteomes" id="UP001224890">
    <property type="component" value="Unassembled WGS sequence"/>
</dbReference>
<dbReference type="GO" id="GO:0070402">
    <property type="term" value="F:NADPH binding"/>
    <property type="evidence" value="ECO:0007669"/>
    <property type="project" value="TreeGrafter"/>
</dbReference>
<keyword evidence="1" id="KW-0521">NADP</keyword>
<dbReference type="EMBL" id="JAHMHR010000017">
    <property type="protein sequence ID" value="KAK1676551.1"/>
    <property type="molecule type" value="Genomic_DNA"/>
</dbReference>
<dbReference type="InterPro" id="IPR036291">
    <property type="entry name" value="NAD(P)-bd_dom_sf"/>
</dbReference>
<dbReference type="InterPro" id="IPR020843">
    <property type="entry name" value="ER"/>
</dbReference>